<dbReference type="GO" id="GO:0046872">
    <property type="term" value="F:metal ion binding"/>
    <property type="evidence" value="ECO:0007669"/>
    <property type="project" value="UniProtKB-KW"/>
</dbReference>
<keyword evidence="6 8" id="KW-0456">Lyase</keyword>
<dbReference type="GO" id="GO:0008616">
    <property type="term" value="P:tRNA queuosine(34) biosynthetic process"/>
    <property type="evidence" value="ECO:0007669"/>
    <property type="project" value="UniProtKB-KW"/>
</dbReference>
<protein>
    <recommendedName>
        <fullName evidence="3 8">6-carboxy-5,6,7,8-tetrahydropterin synthase</fullName>
        <ecNumber evidence="8">4.-.-.-</ecNumber>
    </recommendedName>
</protein>
<dbReference type="EC" id="4.-.-.-" evidence="8"/>
<evidence type="ECO:0000256" key="5">
    <source>
        <dbReference type="ARBA" id="ARBA00022833"/>
    </source>
</evidence>
<evidence type="ECO:0000256" key="9">
    <source>
        <dbReference type="PIRSR" id="PIRSR006113-1"/>
    </source>
</evidence>
<gene>
    <name evidence="11" type="ORF">EV194_101616</name>
</gene>
<sequence>MAKIRLTKEFRFEMAHALWNYDGLCRNIHGHSYILQVTVIGEPISDDENPKLGMVMDFGDLKAIVNREIVKDLDHSIVVSNKVSPEIIKQMGQMGERHFMVDYQPTCENMLIDFAQRLKNALPKEVSLFSLKLHETANSFAEWYAEDN</sequence>
<feature type="binding site" evidence="10">
    <location>
        <position position="16"/>
    </location>
    <ligand>
        <name>Zn(2+)</name>
        <dbReference type="ChEBI" id="CHEBI:29105"/>
    </ligand>
</feature>
<evidence type="ECO:0000256" key="10">
    <source>
        <dbReference type="PIRSR" id="PIRSR006113-2"/>
    </source>
</evidence>
<evidence type="ECO:0000256" key="4">
    <source>
        <dbReference type="ARBA" id="ARBA00022723"/>
    </source>
</evidence>
<evidence type="ECO:0000256" key="3">
    <source>
        <dbReference type="ARBA" id="ARBA00018141"/>
    </source>
</evidence>
<comment type="catalytic activity">
    <reaction evidence="7 8">
        <text>7,8-dihydroneopterin 3'-triphosphate + H2O = 6-carboxy-5,6,7,8-tetrahydropterin + triphosphate + acetaldehyde + 2 H(+)</text>
        <dbReference type="Rhea" id="RHEA:27966"/>
        <dbReference type="ChEBI" id="CHEBI:15343"/>
        <dbReference type="ChEBI" id="CHEBI:15377"/>
        <dbReference type="ChEBI" id="CHEBI:15378"/>
        <dbReference type="ChEBI" id="CHEBI:18036"/>
        <dbReference type="ChEBI" id="CHEBI:58462"/>
        <dbReference type="ChEBI" id="CHEBI:61032"/>
        <dbReference type="EC" id="4.1.2.50"/>
    </reaction>
</comment>
<keyword evidence="5 8" id="KW-0862">Zinc</keyword>
<evidence type="ECO:0000256" key="6">
    <source>
        <dbReference type="ARBA" id="ARBA00023239"/>
    </source>
</evidence>
<reference evidence="11 12" key="1">
    <citation type="submission" date="2019-03" db="EMBL/GenBank/DDBJ databases">
        <title>Genomic Encyclopedia of Type Strains, Phase IV (KMG-IV): sequencing the most valuable type-strain genomes for metagenomic binning, comparative biology and taxonomic classification.</title>
        <authorList>
            <person name="Goeker M."/>
        </authorList>
    </citation>
    <scope>NUCLEOTIDE SEQUENCE [LARGE SCALE GENOMIC DNA]</scope>
    <source>
        <strain evidence="11 12">DSM 24179</strain>
    </source>
</reference>
<accession>A0A4R2GNS2</accession>
<comment type="cofactor">
    <cofactor evidence="8 10">
        <name>Zn(2+)</name>
        <dbReference type="ChEBI" id="CHEBI:29105"/>
    </cofactor>
    <text evidence="8 10">Binds 1 zinc ion per subunit.</text>
</comment>
<feature type="active site" description="Charge relay system" evidence="9">
    <location>
        <position position="135"/>
    </location>
</feature>
<feature type="active site" description="Proton acceptor" evidence="9">
    <location>
        <position position="25"/>
    </location>
</feature>
<name>A0A4R2GNS2_9BACT</name>
<proteinExistence type="inferred from homology"/>
<dbReference type="PIRSF" id="PIRSF006113">
    <property type="entry name" value="PTP_synth"/>
    <property type="match status" value="1"/>
</dbReference>
<evidence type="ECO:0000256" key="2">
    <source>
        <dbReference type="ARBA" id="ARBA00008900"/>
    </source>
</evidence>
<dbReference type="InterPro" id="IPR038418">
    <property type="entry name" value="6-PTP_synth/QueD_sf"/>
</dbReference>
<dbReference type="OrthoDB" id="9804698at2"/>
<feature type="binding site" evidence="10">
    <location>
        <position position="31"/>
    </location>
    <ligand>
        <name>Zn(2+)</name>
        <dbReference type="ChEBI" id="CHEBI:29105"/>
    </ligand>
</feature>
<organism evidence="11 12">
    <name type="scientific">Natronoflexus pectinivorans</name>
    <dbReference type="NCBI Taxonomy" id="682526"/>
    <lineage>
        <taxon>Bacteria</taxon>
        <taxon>Pseudomonadati</taxon>
        <taxon>Bacteroidota</taxon>
        <taxon>Bacteroidia</taxon>
        <taxon>Marinilabiliales</taxon>
        <taxon>Marinilabiliaceae</taxon>
        <taxon>Natronoflexus</taxon>
    </lineage>
</organism>
<evidence type="ECO:0000313" key="11">
    <source>
        <dbReference type="EMBL" id="TCO10982.1"/>
    </source>
</evidence>
<keyword evidence="8" id="KW-0671">Queuosine biosynthesis</keyword>
<keyword evidence="4 8" id="KW-0479">Metal-binding</keyword>
<evidence type="ECO:0000256" key="7">
    <source>
        <dbReference type="ARBA" id="ARBA00048807"/>
    </source>
</evidence>
<comment type="pathway">
    <text evidence="1 8">Purine metabolism; 7-cyano-7-deazaguanine biosynthesis.</text>
</comment>
<dbReference type="EMBL" id="SLWK01000001">
    <property type="protein sequence ID" value="TCO10982.1"/>
    <property type="molecule type" value="Genomic_DNA"/>
</dbReference>
<dbReference type="RefSeq" id="WP_132431917.1">
    <property type="nucleotide sequence ID" value="NZ_SLWK01000001.1"/>
</dbReference>
<dbReference type="PANTHER" id="PTHR12589:SF7">
    <property type="entry name" value="6-PYRUVOYL TETRAHYDROBIOPTERIN SYNTHASE"/>
    <property type="match status" value="1"/>
</dbReference>
<dbReference type="AlphaFoldDB" id="A0A4R2GNS2"/>
<feature type="binding site" evidence="10">
    <location>
        <position position="29"/>
    </location>
    <ligand>
        <name>Zn(2+)</name>
        <dbReference type="ChEBI" id="CHEBI:29105"/>
    </ligand>
</feature>
<dbReference type="PANTHER" id="PTHR12589">
    <property type="entry name" value="PYRUVOYL TETRAHYDROBIOPTERIN SYNTHASE"/>
    <property type="match status" value="1"/>
</dbReference>
<dbReference type="GO" id="GO:0070497">
    <property type="term" value="F:6-carboxytetrahydropterin synthase activity"/>
    <property type="evidence" value="ECO:0007669"/>
    <property type="project" value="UniProtKB-EC"/>
</dbReference>
<dbReference type="Gene3D" id="3.30.479.10">
    <property type="entry name" value="6-pyruvoyl tetrahydropterin synthase/QueD"/>
    <property type="match status" value="1"/>
</dbReference>
<evidence type="ECO:0000313" key="12">
    <source>
        <dbReference type="Proteomes" id="UP000295221"/>
    </source>
</evidence>
<keyword evidence="12" id="KW-1185">Reference proteome</keyword>
<dbReference type="Pfam" id="PF01242">
    <property type="entry name" value="PTPS"/>
    <property type="match status" value="1"/>
</dbReference>
<comment type="caution">
    <text evidence="11">The sequence shown here is derived from an EMBL/GenBank/DDBJ whole genome shotgun (WGS) entry which is preliminary data.</text>
</comment>
<dbReference type="UniPathway" id="UPA00391"/>
<feature type="active site" description="Charge relay system" evidence="9">
    <location>
        <position position="75"/>
    </location>
</feature>
<dbReference type="InterPro" id="IPR007115">
    <property type="entry name" value="6-PTP_synth/QueD"/>
</dbReference>
<evidence type="ECO:0000256" key="1">
    <source>
        <dbReference type="ARBA" id="ARBA00005061"/>
    </source>
</evidence>
<evidence type="ECO:0000256" key="8">
    <source>
        <dbReference type="PIRNR" id="PIRNR006113"/>
    </source>
</evidence>
<dbReference type="Proteomes" id="UP000295221">
    <property type="component" value="Unassembled WGS sequence"/>
</dbReference>
<comment type="similarity">
    <text evidence="2 8">Belongs to the PTPS family. QueD subfamily.</text>
</comment>
<dbReference type="SUPFAM" id="SSF55620">
    <property type="entry name" value="Tetrahydrobiopterin biosynthesis enzymes-like"/>
    <property type="match status" value="1"/>
</dbReference>